<reference evidence="14 15" key="1">
    <citation type="journal article" date="2021" name="Sci. Rep.">
        <title>Genome analysis of a halophilic bacterium Halomonas malpeensis YU-PRIM-29(T) reveals its exopolysaccharide and pigment producing capabilities.</title>
        <authorList>
            <person name="Athmika"/>
            <person name="Ghate S.D."/>
            <person name="Arun A.B."/>
            <person name="Rao S.S."/>
            <person name="Kumar S.T.A."/>
            <person name="Kandiyil M.K."/>
            <person name="Saptami K."/>
            <person name="Rekha P.D."/>
        </authorList>
    </citation>
    <scope>NUCLEOTIDE SEQUENCE [LARGE SCALE GENOMIC DNA]</scope>
    <source>
        <strain evidence="15">prim 29</strain>
    </source>
</reference>
<gene>
    <name evidence="14" type="primary">serB</name>
    <name evidence="14" type="ORF">GEV37_10960</name>
</gene>
<dbReference type="InterPro" id="IPR050582">
    <property type="entry name" value="HAD-like_SerB"/>
</dbReference>
<comment type="catalytic activity">
    <reaction evidence="13">
        <text>O-phospho-D-serine + H2O = D-serine + phosphate</text>
        <dbReference type="Rhea" id="RHEA:24873"/>
        <dbReference type="ChEBI" id="CHEBI:15377"/>
        <dbReference type="ChEBI" id="CHEBI:35247"/>
        <dbReference type="ChEBI" id="CHEBI:43474"/>
        <dbReference type="ChEBI" id="CHEBI:58680"/>
        <dbReference type="EC" id="3.1.3.3"/>
    </reaction>
</comment>
<evidence type="ECO:0000256" key="8">
    <source>
        <dbReference type="ARBA" id="ARBA00022801"/>
    </source>
</evidence>
<comment type="cofactor">
    <cofactor evidence="1">
        <name>Mg(2+)</name>
        <dbReference type="ChEBI" id="CHEBI:18420"/>
    </cofactor>
</comment>
<evidence type="ECO:0000256" key="9">
    <source>
        <dbReference type="ARBA" id="ARBA00022842"/>
    </source>
</evidence>
<comment type="pathway">
    <text evidence="2">Amino-acid biosynthesis; L-serine biosynthesis; L-serine from 3-phospho-D-glycerate: step 3/3.</text>
</comment>
<evidence type="ECO:0000313" key="14">
    <source>
        <dbReference type="EMBL" id="MCB8889632.1"/>
    </source>
</evidence>
<accession>A0ABS8DTK9</accession>
<evidence type="ECO:0000256" key="6">
    <source>
        <dbReference type="ARBA" id="ARBA00022605"/>
    </source>
</evidence>
<dbReference type="NCBIfam" id="TIGR00338">
    <property type="entry name" value="serB"/>
    <property type="match status" value="1"/>
</dbReference>
<dbReference type="EC" id="3.1.3.3" evidence="4"/>
<dbReference type="Pfam" id="PF00702">
    <property type="entry name" value="Hydrolase"/>
    <property type="match status" value="1"/>
</dbReference>
<dbReference type="Proteomes" id="UP001319882">
    <property type="component" value="Unassembled WGS sequence"/>
</dbReference>
<organism evidence="14 15">
    <name type="scientific">Vreelandella malpeensis</name>
    <dbReference type="NCBI Taxonomy" id="1172368"/>
    <lineage>
        <taxon>Bacteria</taxon>
        <taxon>Pseudomonadati</taxon>
        <taxon>Pseudomonadota</taxon>
        <taxon>Gammaproteobacteria</taxon>
        <taxon>Oceanospirillales</taxon>
        <taxon>Halomonadaceae</taxon>
        <taxon>Vreelandella</taxon>
    </lineage>
</organism>
<dbReference type="RefSeq" id="WP_227390300.1">
    <property type="nucleotide sequence ID" value="NZ_JBHSCJ010000002.1"/>
</dbReference>
<dbReference type="Gene3D" id="3.40.50.1000">
    <property type="entry name" value="HAD superfamily/HAD-like"/>
    <property type="match status" value="1"/>
</dbReference>
<dbReference type="NCBIfam" id="TIGR01488">
    <property type="entry name" value="HAD-SF-IB"/>
    <property type="match status" value="1"/>
</dbReference>
<evidence type="ECO:0000256" key="12">
    <source>
        <dbReference type="ARBA" id="ARBA00048138"/>
    </source>
</evidence>
<dbReference type="CDD" id="cd07500">
    <property type="entry name" value="HAD_PSP"/>
    <property type="match status" value="1"/>
</dbReference>
<sequence length="310" mass="33713">MARSEKLMTVLAPSLTPAIESELGALKVQFNLREQGFKRLADTAQGAALDVIEYRVACDAQGGESCPWEALRHAALAIGEAHPVDIVIQDIDERAYRLVCFDMDSTLIKAEVIDELAKRHGVGNEVMEVTERAMRGELDFKASFRERMAKLEGLDESVLEGIASELVLMDGAPRLMKNLKRLGYRTAILSGGFTYFAHALQRRLGFDEVHANELVIREGCVTGETREPIVDAERKATLLAEIADREGFTLAQAVAVGDGANDLKMLARAGLGVAFRAKPLVRAEAHQALSSVGLDGVLYLLGHAEAELEG</sequence>
<comment type="catalytic activity">
    <reaction evidence="12">
        <text>O-phospho-L-serine + H2O = L-serine + phosphate</text>
        <dbReference type="Rhea" id="RHEA:21208"/>
        <dbReference type="ChEBI" id="CHEBI:15377"/>
        <dbReference type="ChEBI" id="CHEBI:33384"/>
        <dbReference type="ChEBI" id="CHEBI:43474"/>
        <dbReference type="ChEBI" id="CHEBI:57524"/>
        <dbReference type="EC" id="3.1.3.3"/>
    </reaction>
</comment>
<evidence type="ECO:0000256" key="5">
    <source>
        <dbReference type="ARBA" id="ARBA00015196"/>
    </source>
</evidence>
<proteinExistence type="inferred from homology"/>
<evidence type="ECO:0000256" key="2">
    <source>
        <dbReference type="ARBA" id="ARBA00005135"/>
    </source>
</evidence>
<dbReference type="InterPro" id="IPR004469">
    <property type="entry name" value="PSP"/>
</dbReference>
<evidence type="ECO:0000256" key="10">
    <source>
        <dbReference type="ARBA" id="ARBA00023299"/>
    </source>
</evidence>
<evidence type="ECO:0000313" key="15">
    <source>
        <dbReference type="Proteomes" id="UP001319882"/>
    </source>
</evidence>
<evidence type="ECO:0000256" key="11">
    <source>
        <dbReference type="ARBA" id="ARBA00031693"/>
    </source>
</evidence>
<comment type="caution">
    <text evidence="14">The sequence shown here is derived from an EMBL/GenBank/DDBJ whole genome shotgun (WGS) entry which is preliminary data.</text>
</comment>
<evidence type="ECO:0000256" key="1">
    <source>
        <dbReference type="ARBA" id="ARBA00001946"/>
    </source>
</evidence>
<dbReference type="SFLD" id="SFLDG01137">
    <property type="entry name" value="C1.6.1:_Phosphoserine_Phosphat"/>
    <property type="match status" value="1"/>
</dbReference>
<comment type="similarity">
    <text evidence="3">Belongs to the HAD-like hydrolase superfamily. SerB family.</text>
</comment>
<evidence type="ECO:0000256" key="3">
    <source>
        <dbReference type="ARBA" id="ARBA00009184"/>
    </source>
</evidence>
<name>A0ABS8DTK9_9GAMM</name>
<evidence type="ECO:0000256" key="13">
    <source>
        <dbReference type="ARBA" id="ARBA00048523"/>
    </source>
</evidence>
<dbReference type="PANTHER" id="PTHR43344">
    <property type="entry name" value="PHOSPHOSERINE PHOSPHATASE"/>
    <property type="match status" value="1"/>
</dbReference>
<keyword evidence="7" id="KW-0479">Metal-binding</keyword>
<dbReference type="InterPro" id="IPR036412">
    <property type="entry name" value="HAD-like_sf"/>
</dbReference>
<dbReference type="EMBL" id="WHVL01000004">
    <property type="protein sequence ID" value="MCB8889632.1"/>
    <property type="molecule type" value="Genomic_DNA"/>
</dbReference>
<dbReference type="SFLD" id="SFLDF00029">
    <property type="entry name" value="phosphoserine_phosphatase"/>
    <property type="match status" value="1"/>
</dbReference>
<evidence type="ECO:0000256" key="4">
    <source>
        <dbReference type="ARBA" id="ARBA00012640"/>
    </source>
</evidence>
<keyword evidence="9" id="KW-0460">Magnesium</keyword>
<dbReference type="InterPro" id="IPR023214">
    <property type="entry name" value="HAD_sf"/>
</dbReference>
<keyword evidence="10" id="KW-0718">Serine biosynthesis</keyword>
<dbReference type="SFLD" id="SFLDG01136">
    <property type="entry name" value="C1.6:_Phosphoserine_Phosphatas"/>
    <property type="match status" value="1"/>
</dbReference>
<dbReference type="SUPFAM" id="SSF56784">
    <property type="entry name" value="HAD-like"/>
    <property type="match status" value="1"/>
</dbReference>
<dbReference type="GO" id="GO:0016787">
    <property type="term" value="F:hydrolase activity"/>
    <property type="evidence" value="ECO:0007669"/>
    <property type="project" value="UniProtKB-KW"/>
</dbReference>
<keyword evidence="15" id="KW-1185">Reference proteome</keyword>
<protein>
    <recommendedName>
        <fullName evidence="5">Phosphoserine phosphatase</fullName>
        <ecNumber evidence="4">3.1.3.3</ecNumber>
    </recommendedName>
    <alternativeName>
        <fullName evidence="11">O-phosphoserine phosphohydrolase</fullName>
    </alternativeName>
</protein>
<dbReference type="SFLD" id="SFLDS00003">
    <property type="entry name" value="Haloacid_Dehalogenase"/>
    <property type="match status" value="1"/>
</dbReference>
<keyword evidence="6" id="KW-0028">Amino-acid biosynthesis</keyword>
<keyword evidence="8 14" id="KW-0378">Hydrolase</keyword>
<dbReference type="PANTHER" id="PTHR43344:SF2">
    <property type="entry name" value="PHOSPHOSERINE PHOSPHATASE"/>
    <property type="match status" value="1"/>
</dbReference>
<evidence type="ECO:0000256" key="7">
    <source>
        <dbReference type="ARBA" id="ARBA00022723"/>
    </source>
</evidence>